<evidence type="ECO:0000313" key="2">
    <source>
        <dbReference type="Proteomes" id="UP000031014"/>
    </source>
</evidence>
<dbReference type="STRING" id="1321606.SAMD00020551_0585"/>
<protein>
    <submittedName>
        <fullName evidence="1">Uncharacterized protein</fullName>
    </submittedName>
</protein>
<sequence length="46" mass="5516">MQYILPSRIFIMTGKAGFKIREDIQVRYPRKECRPFLVNPYCTYGD</sequence>
<keyword evidence="2" id="KW-1185">Reference proteome</keyword>
<reference evidence="1 2" key="1">
    <citation type="submission" date="2013-06" db="EMBL/GenBank/DDBJ databases">
        <title>Whole genome shotgun sequence of Bacillus selenatarsenatis SF-1.</title>
        <authorList>
            <person name="Kuroda M."/>
            <person name="Sei K."/>
            <person name="Yamashita M."/>
            <person name="Ike M."/>
        </authorList>
    </citation>
    <scope>NUCLEOTIDE SEQUENCE [LARGE SCALE GENOMIC DNA]</scope>
    <source>
        <strain evidence="1 2">SF-1</strain>
    </source>
</reference>
<organism evidence="1 2">
    <name type="scientific">Mesobacillus selenatarsenatis (strain DSM 18680 / JCM 14380 / FERM P-15431 / SF-1)</name>
    <dbReference type="NCBI Taxonomy" id="1321606"/>
    <lineage>
        <taxon>Bacteria</taxon>
        <taxon>Bacillati</taxon>
        <taxon>Bacillota</taxon>
        <taxon>Bacilli</taxon>
        <taxon>Bacillales</taxon>
        <taxon>Bacillaceae</taxon>
        <taxon>Mesobacillus</taxon>
    </lineage>
</organism>
<dbReference type="AlphaFoldDB" id="A0A0A8X2W7"/>
<dbReference type="Proteomes" id="UP000031014">
    <property type="component" value="Unassembled WGS sequence"/>
</dbReference>
<accession>A0A0A8X2W7</accession>
<proteinExistence type="predicted"/>
<name>A0A0A8X2W7_MESS1</name>
<gene>
    <name evidence="1" type="ORF">SAMD00020551_0585</name>
</gene>
<evidence type="ECO:0000313" key="1">
    <source>
        <dbReference type="EMBL" id="GAM12451.1"/>
    </source>
</evidence>
<dbReference type="EMBL" id="BASE01000012">
    <property type="protein sequence ID" value="GAM12451.1"/>
    <property type="molecule type" value="Genomic_DNA"/>
</dbReference>
<comment type="caution">
    <text evidence="1">The sequence shown here is derived from an EMBL/GenBank/DDBJ whole genome shotgun (WGS) entry which is preliminary data.</text>
</comment>